<dbReference type="SFLD" id="SFLDG01129">
    <property type="entry name" value="C1.5:_HAD__Beta-PGM__Phosphata"/>
    <property type="match status" value="1"/>
</dbReference>
<proteinExistence type="inferred from homology"/>
<dbReference type="EC" id="3.1.3.-" evidence="7"/>
<dbReference type="AlphaFoldDB" id="A0A379Z7I9"/>
<dbReference type="InterPro" id="IPR036412">
    <property type="entry name" value="HAD-like_sf"/>
</dbReference>
<keyword evidence="5" id="KW-0460">Magnesium</keyword>
<dbReference type="NCBIfam" id="TIGR01509">
    <property type="entry name" value="HAD-SF-IA-v3"/>
    <property type="match status" value="1"/>
</dbReference>
<dbReference type="GO" id="GO:0000287">
    <property type="term" value="F:magnesium ion binding"/>
    <property type="evidence" value="ECO:0007669"/>
    <property type="project" value="UniProtKB-ARBA"/>
</dbReference>
<keyword evidence="6" id="KW-0119">Carbohydrate metabolism</keyword>
<dbReference type="SFLD" id="SFLDS00003">
    <property type="entry name" value="Haloacid_Dehalogenase"/>
    <property type="match status" value="1"/>
</dbReference>
<dbReference type="SFLD" id="SFLDG01135">
    <property type="entry name" value="C1.5.6:_HAD__Beta-PGM__Phospha"/>
    <property type="match status" value="1"/>
</dbReference>
<accession>A0A379Z7I9</accession>
<evidence type="ECO:0000256" key="5">
    <source>
        <dbReference type="ARBA" id="ARBA00022842"/>
    </source>
</evidence>
<dbReference type="SUPFAM" id="SSF56784">
    <property type="entry name" value="HAD-like"/>
    <property type="match status" value="1"/>
</dbReference>
<comment type="cofactor">
    <cofactor evidence="1">
        <name>Mg(2+)</name>
        <dbReference type="ChEBI" id="CHEBI:18420"/>
    </cofactor>
</comment>
<dbReference type="InterPro" id="IPR023198">
    <property type="entry name" value="PGP-like_dom2"/>
</dbReference>
<dbReference type="PANTHER" id="PTHR46193">
    <property type="entry name" value="6-PHOSPHOGLUCONATE PHOSPHATASE"/>
    <property type="match status" value="1"/>
</dbReference>
<dbReference type="NCBIfam" id="NF008087">
    <property type="entry name" value="PRK10826.1"/>
    <property type="match status" value="1"/>
</dbReference>
<keyword evidence="8" id="KW-1185">Reference proteome</keyword>
<evidence type="ECO:0000313" key="8">
    <source>
        <dbReference type="Proteomes" id="UP000254069"/>
    </source>
</evidence>
<keyword evidence="3" id="KW-0479">Metal-binding</keyword>
<dbReference type="InterPro" id="IPR051600">
    <property type="entry name" value="Beta-PGM-like"/>
</dbReference>
<dbReference type="FunFam" id="3.40.50.1000:FF:000036">
    <property type="entry name" value="HAD family hydrolase"/>
    <property type="match status" value="1"/>
</dbReference>
<evidence type="ECO:0000256" key="2">
    <source>
        <dbReference type="ARBA" id="ARBA00006171"/>
    </source>
</evidence>
<dbReference type="Pfam" id="PF00702">
    <property type="entry name" value="Hydrolase"/>
    <property type="match status" value="1"/>
</dbReference>
<dbReference type="Proteomes" id="UP000254069">
    <property type="component" value="Unassembled WGS sequence"/>
</dbReference>
<sequence>MQAPAIQAVIFDMDGILIDSEPVWQQAEYQVLQQLGMTVSREAIQQTTGLRIDQVVDFWLQRFPEVKVEPQYIADQIIAAVIAYIRLDGKPMPGVVDALNACRSRGLKVGLATSSSWDIIDAVLGKLAITEAFDAIQSAQDFPLGKPHPEVYLSCAAKLALPPSRCLAVEDSFNGLIAARAANMQTLIVPAAEQRQDPRWAAAHYQRDSLEALPALLDTL</sequence>
<dbReference type="EMBL" id="UGYO01000001">
    <property type="protein sequence ID" value="SUI56553.1"/>
    <property type="molecule type" value="Genomic_DNA"/>
</dbReference>
<evidence type="ECO:0000313" key="7">
    <source>
        <dbReference type="EMBL" id="SUI56553.1"/>
    </source>
</evidence>
<dbReference type="RefSeq" id="WP_115389367.1">
    <property type="nucleotide sequence ID" value="NZ_JADZHC010000011.1"/>
</dbReference>
<evidence type="ECO:0000256" key="3">
    <source>
        <dbReference type="ARBA" id="ARBA00022723"/>
    </source>
</evidence>
<name>A0A379Z7I9_9GAMM</name>
<dbReference type="PANTHER" id="PTHR46193:SF18">
    <property type="entry name" value="HEXITOL PHOSPHATASE B"/>
    <property type="match status" value="1"/>
</dbReference>
<dbReference type="Gene3D" id="1.10.150.240">
    <property type="entry name" value="Putative phosphatase, domain 2"/>
    <property type="match status" value="1"/>
</dbReference>
<dbReference type="InterPro" id="IPR023214">
    <property type="entry name" value="HAD_sf"/>
</dbReference>
<dbReference type="PRINTS" id="PR00413">
    <property type="entry name" value="HADHALOGNASE"/>
</dbReference>
<dbReference type="CDD" id="cd07505">
    <property type="entry name" value="HAD_BPGM-like"/>
    <property type="match status" value="1"/>
</dbReference>
<evidence type="ECO:0000256" key="1">
    <source>
        <dbReference type="ARBA" id="ARBA00001946"/>
    </source>
</evidence>
<evidence type="ECO:0000256" key="4">
    <source>
        <dbReference type="ARBA" id="ARBA00022801"/>
    </source>
</evidence>
<evidence type="ECO:0000256" key="6">
    <source>
        <dbReference type="ARBA" id="ARBA00023277"/>
    </source>
</evidence>
<comment type="similarity">
    <text evidence="2">Belongs to the HAD-like hydrolase superfamily. CbbY/CbbZ/Gph/YieH family.</text>
</comment>
<protein>
    <submittedName>
        <fullName evidence="7">Phosphatase YniC</fullName>
        <ecNumber evidence="7">3.1.3.-</ecNumber>
    </submittedName>
</protein>
<organism evidence="7 8">
    <name type="scientific">Shewanella algae</name>
    <dbReference type="NCBI Taxonomy" id="38313"/>
    <lineage>
        <taxon>Bacteria</taxon>
        <taxon>Pseudomonadati</taxon>
        <taxon>Pseudomonadota</taxon>
        <taxon>Gammaproteobacteria</taxon>
        <taxon>Alteromonadales</taxon>
        <taxon>Shewanellaceae</taxon>
        <taxon>Shewanella</taxon>
    </lineage>
</organism>
<dbReference type="InterPro" id="IPR006439">
    <property type="entry name" value="HAD-SF_hydro_IA"/>
</dbReference>
<reference evidence="7 8" key="1">
    <citation type="submission" date="2018-06" db="EMBL/GenBank/DDBJ databases">
        <authorList>
            <consortium name="Pathogen Informatics"/>
            <person name="Doyle S."/>
        </authorList>
    </citation>
    <scope>NUCLEOTIDE SEQUENCE [LARGE SCALE GENOMIC DNA]</scope>
    <source>
        <strain evidence="7 8">NCTC10738</strain>
    </source>
</reference>
<dbReference type="GO" id="GO:0016787">
    <property type="term" value="F:hydrolase activity"/>
    <property type="evidence" value="ECO:0007669"/>
    <property type="project" value="UniProtKB-KW"/>
</dbReference>
<keyword evidence="4 7" id="KW-0378">Hydrolase</keyword>
<dbReference type="Gene3D" id="3.40.50.1000">
    <property type="entry name" value="HAD superfamily/HAD-like"/>
    <property type="match status" value="1"/>
</dbReference>
<gene>
    <name evidence="7" type="primary">yniC</name>
    <name evidence="7" type="ORF">NCTC10738_01180</name>
</gene>